<name>A0A9P4NKD2_9PEZI</name>
<evidence type="ECO:0000256" key="3">
    <source>
        <dbReference type="PROSITE-ProRule" id="PRU00339"/>
    </source>
</evidence>
<dbReference type="EMBL" id="MU007072">
    <property type="protein sequence ID" value="KAF2424949.1"/>
    <property type="molecule type" value="Genomic_DNA"/>
</dbReference>
<dbReference type="Gene3D" id="1.20.1280.50">
    <property type="match status" value="1"/>
</dbReference>
<dbReference type="Pfam" id="PF12937">
    <property type="entry name" value="F-box-like"/>
    <property type="match status" value="1"/>
</dbReference>
<accession>A0A9P4NKD2</accession>
<dbReference type="SMART" id="SM00028">
    <property type="entry name" value="TPR"/>
    <property type="match status" value="2"/>
</dbReference>
<sequence length="577" mass="65252">MPRTLSSTEYKELGKRYYGQKKYKDALDAFTEAIEANPSPDITLFDYRAATWEKLEDPQAALADSRRMIKAAKQDPRGYLRTAQILQNLKQFDVALNIYQYGLRNVPVSANPHVKLLQRAHNKLNMQLSPPTAVDPFSQLPLEIVEMIIGYLKFHQIVTCLRVSKQWRGLITSAPSLWGNLDLLRNNKQSYAKSSFIRSCIKYSQYKIHTARLHRFSDRSGLRNLATMCKGLAHLELLQTDFGGDSIIETVMMARNLKVLKTSMAVELSLDQISQILKHRPTLAHLEVENVKPPTVVATWKVDLPGLQVLNLSSPKDLKSRDTMRYLDFPSLVTRAPKLKELRLSRFPASMGVTLLPLIDMLTLANLEVVEFRACDLHVAPLLPPSIREFVLLDNGSSIRGLRFTNDLPALEKLHLSGLCFDIPEICGLLDGIHDMEYVGEYPKLKSFALTGVDTGIWTDGRNQQIQLLEHTRLSAIEELILTLNTDHVVDDIIAEVIAKTFKKLRRLDLSTTWVTGVGIRLIVSALKGQLRWLDVSGCRHLSADAVEWARDQGVEVVYRGELSMTAKDSRRVRYGE</sequence>
<dbReference type="InterPro" id="IPR013105">
    <property type="entry name" value="TPR_2"/>
</dbReference>
<dbReference type="SUPFAM" id="SSF48452">
    <property type="entry name" value="TPR-like"/>
    <property type="match status" value="1"/>
</dbReference>
<evidence type="ECO:0000259" key="4">
    <source>
        <dbReference type="PROSITE" id="PS50181"/>
    </source>
</evidence>
<dbReference type="SUPFAM" id="SSF52047">
    <property type="entry name" value="RNI-like"/>
    <property type="match status" value="1"/>
</dbReference>
<dbReference type="SUPFAM" id="SSF81383">
    <property type="entry name" value="F-box domain"/>
    <property type="match status" value="1"/>
</dbReference>
<dbReference type="Gene3D" id="1.25.40.10">
    <property type="entry name" value="Tetratricopeptide repeat domain"/>
    <property type="match status" value="1"/>
</dbReference>
<feature type="repeat" description="TPR" evidence="3">
    <location>
        <begin position="7"/>
        <end position="40"/>
    </location>
</feature>
<dbReference type="PANTHER" id="PTHR22904:SF523">
    <property type="entry name" value="STRESS-INDUCED-PHOSPHOPROTEIN 1"/>
    <property type="match status" value="1"/>
</dbReference>
<dbReference type="Proteomes" id="UP000800235">
    <property type="component" value="Unassembled WGS sequence"/>
</dbReference>
<reference evidence="5" key="1">
    <citation type="journal article" date="2020" name="Stud. Mycol.">
        <title>101 Dothideomycetes genomes: a test case for predicting lifestyles and emergence of pathogens.</title>
        <authorList>
            <person name="Haridas S."/>
            <person name="Albert R."/>
            <person name="Binder M."/>
            <person name="Bloem J."/>
            <person name="Labutti K."/>
            <person name="Salamov A."/>
            <person name="Andreopoulos B."/>
            <person name="Baker S."/>
            <person name="Barry K."/>
            <person name="Bills G."/>
            <person name="Bluhm B."/>
            <person name="Cannon C."/>
            <person name="Castanera R."/>
            <person name="Culley D."/>
            <person name="Daum C."/>
            <person name="Ezra D."/>
            <person name="Gonzalez J."/>
            <person name="Henrissat B."/>
            <person name="Kuo A."/>
            <person name="Liang C."/>
            <person name="Lipzen A."/>
            <person name="Lutzoni F."/>
            <person name="Magnuson J."/>
            <person name="Mondo S."/>
            <person name="Nolan M."/>
            <person name="Ohm R."/>
            <person name="Pangilinan J."/>
            <person name="Park H.-J."/>
            <person name="Ramirez L."/>
            <person name="Alfaro M."/>
            <person name="Sun H."/>
            <person name="Tritt A."/>
            <person name="Yoshinaga Y."/>
            <person name="Zwiers L.-H."/>
            <person name="Turgeon B."/>
            <person name="Goodwin S."/>
            <person name="Spatafora J."/>
            <person name="Crous P."/>
            <person name="Grigoriev I."/>
        </authorList>
    </citation>
    <scope>NUCLEOTIDE SEQUENCE</scope>
    <source>
        <strain evidence="5">CBS 130266</strain>
    </source>
</reference>
<proteinExistence type="predicted"/>
<dbReference type="SMART" id="SM00256">
    <property type="entry name" value="FBOX"/>
    <property type="match status" value="1"/>
</dbReference>
<dbReference type="PROSITE" id="PS50181">
    <property type="entry name" value="FBOX"/>
    <property type="match status" value="1"/>
</dbReference>
<comment type="caution">
    <text evidence="5">The sequence shown here is derived from an EMBL/GenBank/DDBJ whole genome shotgun (WGS) entry which is preliminary data.</text>
</comment>
<evidence type="ECO:0000313" key="5">
    <source>
        <dbReference type="EMBL" id="KAF2424949.1"/>
    </source>
</evidence>
<dbReference type="AlphaFoldDB" id="A0A9P4NKD2"/>
<keyword evidence="1" id="KW-0677">Repeat</keyword>
<evidence type="ECO:0000313" key="6">
    <source>
        <dbReference type="Proteomes" id="UP000800235"/>
    </source>
</evidence>
<dbReference type="PANTHER" id="PTHR22904">
    <property type="entry name" value="TPR REPEAT CONTAINING PROTEIN"/>
    <property type="match status" value="1"/>
</dbReference>
<dbReference type="InterPro" id="IPR032675">
    <property type="entry name" value="LRR_dom_sf"/>
</dbReference>
<dbReference type="InterPro" id="IPR011990">
    <property type="entry name" value="TPR-like_helical_dom_sf"/>
</dbReference>
<dbReference type="GO" id="GO:0051879">
    <property type="term" value="F:Hsp90 protein binding"/>
    <property type="evidence" value="ECO:0007669"/>
    <property type="project" value="TreeGrafter"/>
</dbReference>
<keyword evidence="2 3" id="KW-0802">TPR repeat</keyword>
<gene>
    <name evidence="5" type="ORF">EJ08DRAFT_681777</name>
</gene>
<dbReference type="InterPro" id="IPR036047">
    <property type="entry name" value="F-box-like_dom_sf"/>
</dbReference>
<dbReference type="InterPro" id="IPR001810">
    <property type="entry name" value="F-box_dom"/>
</dbReference>
<dbReference type="OrthoDB" id="629492at2759"/>
<evidence type="ECO:0000256" key="2">
    <source>
        <dbReference type="ARBA" id="ARBA00022803"/>
    </source>
</evidence>
<keyword evidence="6" id="KW-1185">Reference proteome</keyword>
<evidence type="ECO:0000256" key="1">
    <source>
        <dbReference type="ARBA" id="ARBA00022737"/>
    </source>
</evidence>
<dbReference type="InterPro" id="IPR019734">
    <property type="entry name" value="TPR_rpt"/>
</dbReference>
<organism evidence="5 6">
    <name type="scientific">Tothia fuscella</name>
    <dbReference type="NCBI Taxonomy" id="1048955"/>
    <lineage>
        <taxon>Eukaryota</taxon>
        <taxon>Fungi</taxon>
        <taxon>Dikarya</taxon>
        <taxon>Ascomycota</taxon>
        <taxon>Pezizomycotina</taxon>
        <taxon>Dothideomycetes</taxon>
        <taxon>Pleosporomycetidae</taxon>
        <taxon>Venturiales</taxon>
        <taxon>Cylindrosympodiaceae</taxon>
        <taxon>Tothia</taxon>
    </lineage>
</organism>
<feature type="domain" description="F-box" evidence="4">
    <location>
        <begin position="134"/>
        <end position="181"/>
    </location>
</feature>
<dbReference type="PROSITE" id="PS50293">
    <property type="entry name" value="TPR_REGION"/>
    <property type="match status" value="1"/>
</dbReference>
<protein>
    <submittedName>
        <fullName evidence="5">RNI-like protein</fullName>
    </submittedName>
</protein>
<dbReference type="PROSITE" id="PS50005">
    <property type="entry name" value="TPR"/>
    <property type="match status" value="1"/>
</dbReference>
<dbReference type="Pfam" id="PF07719">
    <property type="entry name" value="TPR_2"/>
    <property type="match status" value="1"/>
</dbReference>
<dbReference type="Gene3D" id="3.80.10.10">
    <property type="entry name" value="Ribonuclease Inhibitor"/>
    <property type="match status" value="1"/>
</dbReference>